<dbReference type="Proteomes" id="UP000075321">
    <property type="component" value="Unassembled WGS sequence"/>
</dbReference>
<keyword evidence="4" id="KW-1185">Reference proteome</keyword>
<evidence type="ECO:0000313" key="3">
    <source>
        <dbReference type="EMBL" id="KYH26820.1"/>
    </source>
</evidence>
<sequence length="401" mass="46338">MNVYRTHEGLHHAFRDVLNFYYPDCIDVRTGGYVAQLDEREGYVYDSRSKHLVATARAVNNFSLGTLADGPEWCRTAAEHGLRFLSTVHWDPEQRGYDWLLDGRVPVDRTRYCYGHAFALLAGARAHQAEIPGGREELDRVFEVLEERFFEPDHGLYADRASPDWSELSSYRGANANMHTLEALLAAGEVTGEEHFFDRAYTVAERFARELAAETDGLLWEHYTDSWAHDLSYNEDEPDHQFRPPGYQPGHHAEWAKLLCLLAEHREEKWLLTRAMELFDAAMDLGWDDQYEGLYYTVESSGKPIVDDKYGWAHAEAIGASALLARHDTTYLEWYDRLWEYATTHLINPRYGNWYERLTREGELPEPDHGPEVEPGYHPITNCWLAMERLDREEGTLMAGE</sequence>
<dbReference type="GO" id="GO:0005975">
    <property type="term" value="P:carbohydrate metabolic process"/>
    <property type="evidence" value="ECO:0007669"/>
    <property type="project" value="InterPro"/>
</dbReference>
<comment type="caution">
    <text evidence="3">The sequence shown here is derived from an EMBL/GenBank/DDBJ whole genome shotgun (WGS) entry which is preliminary data.</text>
</comment>
<dbReference type="Pfam" id="PF07221">
    <property type="entry name" value="GlcNAc_2-epim"/>
    <property type="match status" value="1"/>
</dbReference>
<dbReference type="InterPro" id="IPR010819">
    <property type="entry name" value="AGE/CE"/>
</dbReference>
<dbReference type="RefSeq" id="WP_066381838.1">
    <property type="nucleotide sequence ID" value="NZ_LTAZ01000004.1"/>
</dbReference>
<reference evidence="3 4" key="1">
    <citation type="submission" date="2016-02" db="EMBL/GenBank/DDBJ databases">
        <title>Genome sequence of Halalkalicoccus paucihalophilus DSM 24557.</title>
        <authorList>
            <person name="Poehlein A."/>
            <person name="Daniel R."/>
        </authorList>
    </citation>
    <scope>NUCLEOTIDE SEQUENCE [LARGE SCALE GENOMIC DNA]</scope>
    <source>
        <strain evidence="3 4">DSM 24557</strain>
    </source>
</reference>
<gene>
    <name evidence="3" type="ORF">HAPAU_19280</name>
</gene>
<evidence type="ECO:0000256" key="1">
    <source>
        <dbReference type="ARBA" id="ARBA00008558"/>
    </source>
</evidence>
<dbReference type="GO" id="GO:0016853">
    <property type="term" value="F:isomerase activity"/>
    <property type="evidence" value="ECO:0007669"/>
    <property type="project" value="UniProtKB-KW"/>
</dbReference>
<evidence type="ECO:0000313" key="4">
    <source>
        <dbReference type="Proteomes" id="UP000075321"/>
    </source>
</evidence>
<dbReference type="EMBL" id="LTAZ01000004">
    <property type="protein sequence ID" value="KYH26820.1"/>
    <property type="molecule type" value="Genomic_DNA"/>
</dbReference>
<dbReference type="AlphaFoldDB" id="A0A151AGZ9"/>
<dbReference type="PATRIC" id="fig|1008153.3.peg.1958"/>
<dbReference type="Gene3D" id="1.50.10.10">
    <property type="match status" value="1"/>
</dbReference>
<comment type="similarity">
    <text evidence="1">Belongs to the N-acylglucosamine 2-epimerase family.</text>
</comment>
<organism evidence="3 4">
    <name type="scientific">Halalkalicoccus paucihalophilus</name>
    <dbReference type="NCBI Taxonomy" id="1008153"/>
    <lineage>
        <taxon>Archaea</taxon>
        <taxon>Methanobacteriati</taxon>
        <taxon>Methanobacteriota</taxon>
        <taxon>Stenosarchaea group</taxon>
        <taxon>Halobacteria</taxon>
        <taxon>Halobacteriales</taxon>
        <taxon>Halococcaceae</taxon>
        <taxon>Halalkalicoccus</taxon>
    </lineage>
</organism>
<proteinExistence type="inferred from homology"/>
<name>A0A151AGZ9_9EURY</name>
<dbReference type="SUPFAM" id="SSF48208">
    <property type="entry name" value="Six-hairpin glycosidases"/>
    <property type="match status" value="1"/>
</dbReference>
<dbReference type="InterPro" id="IPR012341">
    <property type="entry name" value="6hp_glycosidase-like_sf"/>
</dbReference>
<evidence type="ECO:0000256" key="2">
    <source>
        <dbReference type="ARBA" id="ARBA00023235"/>
    </source>
</evidence>
<keyword evidence="2 3" id="KW-0413">Isomerase</keyword>
<protein>
    <submittedName>
        <fullName evidence="3">Sulfoquinovose isomerase</fullName>
    </submittedName>
</protein>
<dbReference type="PANTHER" id="PTHR15108">
    <property type="entry name" value="N-ACYLGLUCOSAMINE-2-EPIMERASE"/>
    <property type="match status" value="1"/>
</dbReference>
<dbReference type="InterPro" id="IPR008928">
    <property type="entry name" value="6-hairpin_glycosidase_sf"/>
</dbReference>
<accession>A0A151AGZ9</accession>